<dbReference type="Gene3D" id="2.40.50.100">
    <property type="match status" value="1"/>
</dbReference>
<dbReference type="AlphaFoldDB" id="A0A223HW98"/>
<organism evidence="6 7">
    <name type="scientific">Thermoanaerobacterium thermosaccharolyticum</name>
    <name type="common">Clostridium thermosaccharolyticum</name>
    <dbReference type="NCBI Taxonomy" id="1517"/>
    <lineage>
        <taxon>Bacteria</taxon>
        <taxon>Bacillati</taxon>
        <taxon>Bacillota</taxon>
        <taxon>Clostridia</taxon>
        <taxon>Thermoanaerobacterales</taxon>
        <taxon>Thermoanaerobacteraceae</taxon>
        <taxon>Thermoanaerobacterium</taxon>
    </lineage>
</organism>
<dbReference type="PANTHER" id="PTHR11715:SF3">
    <property type="entry name" value="GLYCINE CLEAVAGE SYSTEM H PROTEIN-RELATED"/>
    <property type="match status" value="1"/>
</dbReference>
<feature type="domain" description="Lipoyl-binding" evidence="5">
    <location>
        <begin position="22"/>
        <end position="103"/>
    </location>
</feature>
<evidence type="ECO:0000256" key="4">
    <source>
        <dbReference type="PIRSR" id="PIRSR617453-50"/>
    </source>
</evidence>
<evidence type="ECO:0000256" key="1">
    <source>
        <dbReference type="ARBA" id="ARBA00009249"/>
    </source>
</evidence>
<evidence type="ECO:0000259" key="5">
    <source>
        <dbReference type="PROSITE" id="PS50968"/>
    </source>
</evidence>
<comment type="subunit">
    <text evidence="3">The glycine cleavage system is composed of four proteins: P, T, L and H.</text>
</comment>
<dbReference type="CDD" id="cd06848">
    <property type="entry name" value="GCS_H"/>
    <property type="match status" value="1"/>
</dbReference>
<accession>A0A223HW98</accession>
<dbReference type="InterPro" id="IPR002930">
    <property type="entry name" value="GCV_H"/>
</dbReference>
<dbReference type="PROSITE" id="PS00189">
    <property type="entry name" value="LIPOYL"/>
    <property type="match status" value="1"/>
</dbReference>
<dbReference type="EMBL" id="CP016893">
    <property type="protein sequence ID" value="AST56564.1"/>
    <property type="molecule type" value="Genomic_DNA"/>
</dbReference>
<dbReference type="PROSITE" id="PS50968">
    <property type="entry name" value="BIOTINYL_LIPOYL"/>
    <property type="match status" value="1"/>
</dbReference>
<dbReference type="InterPro" id="IPR033753">
    <property type="entry name" value="GCV_H/Fam206"/>
</dbReference>
<gene>
    <name evidence="3" type="primary">gcvH</name>
    <name evidence="6" type="ORF">Thert_00349</name>
</gene>
<evidence type="ECO:0000256" key="3">
    <source>
        <dbReference type="HAMAP-Rule" id="MF_00272"/>
    </source>
</evidence>
<comment type="similarity">
    <text evidence="1 3">Belongs to the GcvH family.</text>
</comment>
<dbReference type="Proteomes" id="UP000214975">
    <property type="component" value="Chromosome"/>
</dbReference>
<comment type="cofactor">
    <cofactor evidence="3">
        <name>(R)-lipoate</name>
        <dbReference type="ChEBI" id="CHEBI:83088"/>
    </cofactor>
    <text evidence="3">Binds 1 lipoyl cofactor covalently.</text>
</comment>
<dbReference type="GO" id="GO:0019464">
    <property type="term" value="P:glycine decarboxylation via glycine cleavage system"/>
    <property type="evidence" value="ECO:0007669"/>
    <property type="project" value="UniProtKB-UniRule"/>
</dbReference>
<proteinExistence type="inferred from homology"/>
<dbReference type="InterPro" id="IPR017453">
    <property type="entry name" value="GCV_H_sub"/>
</dbReference>
<dbReference type="InterPro" id="IPR003016">
    <property type="entry name" value="2-oxoA_DH_lipoyl-BS"/>
</dbReference>
<dbReference type="NCBIfam" id="TIGR00527">
    <property type="entry name" value="gcvH"/>
    <property type="match status" value="1"/>
</dbReference>
<keyword evidence="2 3" id="KW-0450">Lipoyl</keyword>
<dbReference type="PANTHER" id="PTHR11715">
    <property type="entry name" value="GLYCINE CLEAVAGE SYSTEM H PROTEIN"/>
    <property type="match status" value="1"/>
</dbReference>
<dbReference type="HAMAP" id="MF_00272">
    <property type="entry name" value="GcvH"/>
    <property type="match status" value="1"/>
</dbReference>
<dbReference type="GO" id="GO:0009249">
    <property type="term" value="P:protein lipoylation"/>
    <property type="evidence" value="ECO:0007669"/>
    <property type="project" value="TreeGrafter"/>
</dbReference>
<dbReference type="GO" id="GO:0005960">
    <property type="term" value="C:glycine cleavage complex"/>
    <property type="evidence" value="ECO:0007669"/>
    <property type="project" value="InterPro"/>
</dbReference>
<sequence length="124" mass="13881">MKIQEGLYYSKNHEWVKVEGDKAYVGITDYAQHSLGDIVYAELPEVDTFLNAGDTLGTVESVKAASDVYCPISGRVIEVNQSVADDPSLLNSDPYENWMICVEMNDPSELDELMSPEEYSDFCK</sequence>
<dbReference type="SUPFAM" id="SSF51230">
    <property type="entry name" value="Single hybrid motif"/>
    <property type="match status" value="1"/>
</dbReference>
<feature type="modified residue" description="N6-lipoyllysine" evidence="3 4">
    <location>
        <position position="63"/>
    </location>
</feature>
<protein>
    <recommendedName>
        <fullName evidence="3">Glycine cleavage system H protein</fullName>
    </recommendedName>
</protein>
<dbReference type="Pfam" id="PF01597">
    <property type="entry name" value="GCV_H"/>
    <property type="match status" value="1"/>
</dbReference>
<reference evidence="6 7" key="1">
    <citation type="submission" date="2016-08" db="EMBL/GenBank/DDBJ databases">
        <title>A novel genetic cassette of butanologenic Thermoanaerobacterium thermosaccharolyticum that directly convert cellulose to butanol.</title>
        <authorList>
            <person name="Li T."/>
            <person name="He J."/>
        </authorList>
    </citation>
    <scope>NUCLEOTIDE SEQUENCE [LARGE SCALE GENOMIC DNA]</scope>
    <source>
        <strain evidence="6 7">TG57</strain>
    </source>
</reference>
<comment type="function">
    <text evidence="3">The glycine cleavage system catalyzes the degradation of glycine. The H protein shuttles the methylamine group of glycine from the P protein to the T protein.</text>
</comment>
<dbReference type="GO" id="GO:0005829">
    <property type="term" value="C:cytosol"/>
    <property type="evidence" value="ECO:0007669"/>
    <property type="project" value="TreeGrafter"/>
</dbReference>
<evidence type="ECO:0000313" key="6">
    <source>
        <dbReference type="EMBL" id="AST56564.1"/>
    </source>
</evidence>
<evidence type="ECO:0000313" key="7">
    <source>
        <dbReference type="Proteomes" id="UP000214975"/>
    </source>
</evidence>
<name>A0A223HW98_THETR</name>
<dbReference type="InterPro" id="IPR000089">
    <property type="entry name" value="Biotin_lipoyl"/>
</dbReference>
<dbReference type="NCBIfam" id="NF002270">
    <property type="entry name" value="PRK01202.1"/>
    <property type="match status" value="1"/>
</dbReference>
<dbReference type="InterPro" id="IPR011053">
    <property type="entry name" value="Single_hybrid_motif"/>
</dbReference>
<dbReference type="RefSeq" id="WP_094396784.1">
    <property type="nucleotide sequence ID" value="NZ_CP016893.1"/>
</dbReference>
<evidence type="ECO:0000256" key="2">
    <source>
        <dbReference type="ARBA" id="ARBA00022823"/>
    </source>
</evidence>